<feature type="binding site" evidence="7">
    <location>
        <position position="97"/>
    </location>
    <ligand>
        <name>Zn(2+)</name>
        <dbReference type="ChEBI" id="CHEBI:29105"/>
    </ligand>
</feature>
<dbReference type="Proteomes" id="UP000234237">
    <property type="component" value="Chromosome"/>
</dbReference>
<keyword evidence="4 7" id="KW-0862">Zinc</keyword>
<dbReference type="Proteomes" id="UP001356080">
    <property type="component" value="Unassembled WGS sequence"/>
</dbReference>
<feature type="binding site" evidence="7">
    <location>
        <position position="100"/>
    </location>
    <ligand>
        <name>Zn(2+)</name>
        <dbReference type="ChEBI" id="CHEBI:29105"/>
    </ligand>
</feature>
<feature type="binding site" evidence="7">
    <location>
        <position position="41"/>
    </location>
    <ligand>
        <name>Zn(2+)</name>
        <dbReference type="ChEBI" id="CHEBI:29105"/>
    </ligand>
</feature>
<reference evidence="9 13" key="4">
    <citation type="submission" date="2024-01" db="EMBL/GenBank/DDBJ databases">
        <title>Survival strategy associated with biotechnological potential of Virgibacillus dokdonensis T4.6 isolated from salt-fermented shrimp paste.</title>
        <authorList>
            <person name="Doan T.V."/>
            <person name="Quach N.T."/>
            <person name="Phi Q.-T."/>
        </authorList>
    </citation>
    <scope>NUCLEOTIDE SEQUENCE [LARGE SCALE GENOMIC DNA]</scope>
    <source>
        <strain evidence="9 13">T4.6</strain>
    </source>
</reference>
<dbReference type="SUPFAM" id="SSF53056">
    <property type="entry name" value="beta-carbonic anhydrase, cab"/>
    <property type="match status" value="1"/>
</dbReference>
<dbReference type="Proteomes" id="UP000256488">
    <property type="component" value="Unassembled WGS sequence"/>
</dbReference>
<evidence type="ECO:0000256" key="2">
    <source>
        <dbReference type="ARBA" id="ARBA00012925"/>
    </source>
</evidence>
<dbReference type="Gene3D" id="3.40.1050.10">
    <property type="entry name" value="Carbonic anhydrase"/>
    <property type="match status" value="1"/>
</dbReference>
<evidence type="ECO:0000256" key="7">
    <source>
        <dbReference type="PIRSR" id="PIRSR601765-1"/>
    </source>
</evidence>
<dbReference type="GO" id="GO:0008270">
    <property type="term" value="F:zinc ion binding"/>
    <property type="evidence" value="ECO:0007669"/>
    <property type="project" value="InterPro"/>
</dbReference>
<dbReference type="EMBL" id="CP018622">
    <property type="protein sequence ID" value="AUJ25383.1"/>
    <property type="molecule type" value="Genomic_DNA"/>
</dbReference>
<dbReference type="KEGG" id="vpn:A21D_02319"/>
<comment type="cofactor">
    <cofactor evidence="7">
        <name>Zn(2+)</name>
        <dbReference type="ChEBI" id="CHEBI:29105"/>
    </cofactor>
    <text evidence="7">Binds 1 zinc ion per subunit.</text>
</comment>
<dbReference type="InterPro" id="IPR001765">
    <property type="entry name" value="Carbonic_anhydrase"/>
</dbReference>
<dbReference type="GO" id="GO:0004089">
    <property type="term" value="F:carbonate dehydratase activity"/>
    <property type="evidence" value="ECO:0007669"/>
    <property type="project" value="UniProtKB-EC"/>
</dbReference>
<accession>A0A3E0WUX1</accession>
<gene>
    <name evidence="8" type="primary">can</name>
    <name evidence="8" type="ORF">A21D_02319</name>
    <name evidence="10" type="ORF">CAI16_05925</name>
    <name evidence="9" type="ORF">V2W34_01955</name>
</gene>
<comment type="similarity">
    <text evidence="1">Belongs to the beta-class carbonic anhydrase family.</text>
</comment>
<name>A0A2K9J2W9_9BACI</name>
<sequence length="183" mass="20539">MDEQHIIQSNQDFVKKTQLEDPDLFNQLQQGQHPDFFVLACSDSRVSPSVISQMKLGNMFVHRNIANQVAKEDASFSASLYYALVHLKVKHIIIKGHTECGGIHAAWSGNNEEELAPWIANIRSNLPDSSSNKEVSMDELTKINIMKQVEHIKDHPIYKAYGEGVSVSGLLFHLDSGKLEKIV</sequence>
<evidence type="ECO:0000256" key="3">
    <source>
        <dbReference type="ARBA" id="ARBA00022723"/>
    </source>
</evidence>
<dbReference type="RefSeq" id="WP_101933519.1">
    <property type="nucleotide sequence ID" value="NZ_CP018622.1"/>
</dbReference>
<evidence type="ECO:0000313" key="8">
    <source>
        <dbReference type="EMBL" id="AUJ25383.1"/>
    </source>
</evidence>
<keyword evidence="13" id="KW-1185">Reference proteome</keyword>
<evidence type="ECO:0000256" key="4">
    <source>
        <dbReference type="ARBA" id="ARBA00022833"/>
    </source>
</evidence>
<accession>A0A2K9J2W9</accession>
<evidence type="ECO:0000256" key="1">
    <source>
        <dbReference type="ARBA" id="ARBA00006217"/>
    </source>
</evidence>
<dbReference type="PANTHER" id="PTHR11002">
    <property type="entry name" value="CARBONIC ANHYDRASE"/>
    <property type="match status" value="1"/>
</dbReference>
<keyword evidence="3 7" id="KW-0479">Metal-binding</keyword>
<reference evidence="8" key="1">
    <citation type="submission" date="2016-11" db="EMBL/GenBank/DDBJ databases">
        <title>Complete genome sequence of Virgibacillus dokdonensis 21D, a halophilic bacterium isolated from the deep hypersaline anoxic basin Discovery in the Mediterranean Sea.</title>
        <authorList>
            <person name="Zeaiter Z."/>
            <person name="Booth J.M."/>
            <person name="Prosdocimi E.M."/>
            <person name="Mapelli F."/>
            <person name="Fusi M."/>
            <person name="Daffonchio D."/>
            <person name="Borin S."/>
            <person name="Crotti E."/>
        </authorList>
    </citation>
    <scope>NUCLEOTIDE SEQUENCE</scope>
    <source>
        <strain evidence="8">21D</strain>
    </source>
</reference>
<comment type="catalytic activity">
    <reaction evidence="6">
        <text>hydrogencarbonate + H(+) = CO2 + H2O</text>
        <dbReference type="Rhea" id="RHEA:10748"/>
        <dbReference type="ChEBI" id="CHEBI:15377"/>
        <dbReference type="ChEBI" id="CHEBI:15378"/>
        <dbReference type="ChEBI" id="CHEBI:16526"/>
        <dbReference type="ChEBI" id="CHEBI:17544"/>
        <dbReference type="EC" id="4.2.1.1"/>
    </reaction>
</comment>
<dbReference type="PROSITE" id="PS00704">
    <property type="entry name" value="PROK_CO2_ANHYDRASE_1"/>
    <property type="match status" value="1"/>
</dbReference>
<evidence type="ECO:0000313" key="13">
    <source>
        <dbReference type="Proteomes" id="UP001356080"/>
    </source>
</evidence>
<dbReference type="SMART" id="SM00947">
    <property type="entry name" value="Pro_CA"/>
    <property type="match status" value="1"/>
</dbReference>
<reference evidence="11" key="2">
    <citation type="submission" date="2016-11" db="EMBL/GenBank/DDBJ databases">
        <title>Complete genome sequence of Virgibacillus pantothenticus 21D, a halophilic bacterium isolated from the deep hypersaline anoxic basin Discovery in the Mediterranean Sea.</title>
        <authorList>
            <person name="Zeaiter Z."/>
            <person name="Booth J.M."/>
            <person name="Prosdocimi E.M."/>
            <person name="Mapelli F."/>
            <person name="Fusi M."/>
            <person name="Daffonchio D."/>
            <person name="Borin S."/>
            <person name="Crotti E."/>
        </authorList>
    </citation>
    <scope>NUCLEOTIDE SEQUENCE [LARGE SCALE GENOMIC DNA]</scope>
    <source>
        <strain evidence="11">21D</strain>
    </source>
</reference>
<keyword evidence="5 8" id="KW-0456">Lyase</keyword>
<organism evidence="8 11">
    <name type="scientific">Virgibacillus dokdonensis</name>
    <dbReference type="NCBI Taxonomy" id="302167"/>
    <lineage>
        <taxon>Bacteria</taxon>
        <taxon>Bacillati</taxon>
        <taxon>Bacillota</taxon>
        <taxon>Bacilli</taxon>
        <taxon>Bacillales</taxon>
        <taxon>Bacillaceae</taxon>
        <taxon>Virgibacillus</taxon>
    </lineage>
</organism>
<protein>
    <recommendedName>
        <fullName evidence="2">carbonic anhydrase</fullName>
        <ecNumber evidence="2">4.2.1.1</ecNumber>
    </recommendedName>
</protein>
<dbReference type="EC" id="4.2.1.1" evidence="2"/>
<dbReference type="EMBL" id="NFZX01000008">
    <property type="protein sequence ID" value="RFA35973.1"/>
    <property type="molecule type" value="Genomic_DNA"/>
</dbReference>
<reference evidence="10 12" key="3">
    <citation type="submission" date="2017-05" db="EMBL/GenBank/DDBJ databases">
        <title>Virgibacillus sp. AK90 isolated from a saltern of Kakinada, India.</title>
        <authorList>
            <person name="Gupta V."/>
            <person name="Sidhu C."/>
            <person name="Korpole S."/>
            <person name="Pinnaka A.K."/>
        </authorList>
    </citation>
    <scope>NUCLEOTIDE SEQUENCE [LARGE SCALE GENOMIC DNA]</scope>
    <source>
        <strain evidence="10 12">AK90</strain>
    </source>
</reference>
<proteinExistence type="inferred from homology"/>
<dbReference type="EMBL" id="JAZHPM010000002">
    <property type="protein sequence ID" value="MEF2290773.1"/>
    <property type="molecule type" value="Genomic_DNA"/>
</dbReference>
<dbReference type="GO" id="GO:0015976">
    <property type="term" value="P:carbon utilization"/>
    <property type="evidence" value="ECO:0007669"/>
    <property type="project" value="InterPro"/>
</dbReference>
<dbReference type="PANTHER" id="PTHR11002:SF76">
    <property type="entry name" value="CARBONIC ANHYDRASE"/>
    <property type="match status" value="1"/>
</dbReference>
<feature type="binding site" evidence="7">
    <location>
        <position position="43"/>
    </location>
    <ligand>
        <name>Zn(2+)</name>
        <dbReference type="ChEBI" id="CHEBI:29105"/>
    </ligand>
</feature>
<evidence type="ECO:0000256" key="5">
    <source>
        <dbReference type="ARBA" id="ARBA00023239"/>
    </source>
</evidence>
<dbReference type="STRING" id="302167.GCA_900166595_01068"/>
<evidence type="ECO:0000256" key="6">
    <source>
        <dbReference type="ARBA" id="ARBA00048348"/>
    </source>
</evidence>
<evidence type="ECO:0000313" key="10">
    <source>
        <dbReference type="EMBL" id="RFA35973.1"/>
    </source>
</evidence>
<evidence type="ECO:0000313" key="12">
    <source>
        <dbReference type="Proteomes" id="UP000256488"/>
    </source>
</evidence>
<dbReference type="InterPro" id="IPR015892">
    <property type="entry name" value="Carbonic_anhydrase_CS"/>
</dbReference>
<evidence type="ECO:0000313" key="9">
    <source>
        <dbReference type="EMBL" id="MEF2290773.1"/>
    </source>
</evidence>
<dbReference type="AlphaFoldDB" id="A0A2K9J2W9"/>
<dbReference type="Pfam" id="PF00484">
    <property type="entry name" value="Pro_CA"/>
    <property type="match status" value="1"/>
</dbReference>
<evidence type="ECO:0000313" key="11">
    <source>
        <dbReference type="Proteomes" id="UP000234237"/>
    </source>
</evidence>
<dbReference type="InterPro" id="IPR036874">
    <property type="entry name" value="Carbonic_anhydrase_sf"/>
</dbReference>